<keyword evidence="3" id="KW-0762">Sugar transport</keyword>
<evidence type="ECO:0000256" key="7">
    <source>
        <dbReference type="PROSITE-ProRule" id="PRU00423"/>
    </source>
</evidence>
<name>E7GA26_9FIRM</name>
<evidence type="ECO:0000313" key="10">
    <source>
        <dbReference type="Proteomes" id="UP000003157"/>
    </source>
</evidence>
<dbReference type="PANTHER" id="PTHR34581:SF2">
    <property type="entry name" value="PTS SYSTEM N,N'-DIACETYLCHITOBIOSE-SPECIFIC EIIB COMPONENT"/>
    <property type="match status" value="1"/>
</dbReference>
<evidence type="ECO:0000256" key="6">
    <source>
        <dbReference type="ARBA" id="ARBA00022777"/>
    </source>
</evidence>
<comment type="caution">
    <text evidence="9">The sequence shown here is derived from an EMBL/GenBank/DDBJ whole genome shotgun (WGS) entry which is preliminary data.</text>
</comment>
<dbReference type="InterPro" id="IPR013012">
    <property type="entry name" value="PTS_EIIB_3"/>
</dbReference>
<dbReference type="Gene3D" id="3.40.50.2300">
    <property type="match status" value="1"/>
</dbReference>
<dbReference type="GO" id="GO:0008982">
    <property type="term" value="F:protein-N(PI)-phosphohistidine-sugar phosphotransferase activity"/>
    <property type="evidence" value="ECO:0007669"/>
    <property type="project" value="InterPro"/>
</dbReference>
<dbReference type="PANTHER" id="PTHR34581">
    <property type="entry name" value="PTS SYSTEM N,N'-DIACETYLCHITOBIOSE-SPECIFIC EIIB COMPONENT"/>
    <property type="match status" value="1"/>
</dbReference>
<dbReference type="Proteomes" id="UP000003157">
    <property type="component" value="Unassembled WGS sequence"/>
</dbReference>
<keyword evidence="10" id="KW-1185">Reference proteome</keyword>
<dbReference type="eggNOG" id="COG1440">
    <property type="taxonomic scope" value="Bacteria"/>
</dbReference>
<dbReference type="HOGENOM" id="CLU_147323_2_1_9"/>
<dbReference type="InterPro" id="IPR003501">
    <property type="entry name" value="PTS_EIIB_2/3"/>
</dbReference>
<evidence type="ECO:0000256" key="2">
    <source>
        <dbReference type="ARBA" id="ARBA00022553"/>
    </source>
</evidence>
<keyword evidence="5" id="KW-0598">Phosphotransferase system</keyword>
<evidence type="ECO:0000259" key="8">
    <source>
        <dbReference type="PROSITE" id="PS51100"/>
    </source>
</evidence>
<feature type="modified residue" description="Phosphocysteine; by EIIA" evidence="7">
    <location>
        <position position="8"/>
    </location>
</feature>
<proteinExistence type="predicted"/>
<sequence>MLNIALCCSAAMSTSLLVNKMIDEANKQGIQIHIWAKGVNEIEAETKDVDVILIAPQVKYAKKQIEKRVSPIPVIEISMKDYGLMNGKNIFNNIINIMQKS</sequence>
<dbReference type="GO" id="GO:0009401">
    <property type="term" value="P:phosphoenolpyruvate-dependent sugar phosphotransferase system"/>
    <property type="evidence" value="ECO:0007669"/>
    <property type="project" value="UniProtKB-KW"/>
</dbReference>
<dbReference type="RefSeq" id="WP_008788724.1">
    <property type="nucleotide sequence ID" value="NZ_AKCB01000003.1"/>
</dbReference>
<dbReference type="Pfam" id="PF02302">
    <property type="entry name" value="PTS_IIB"/>
    <property type="match status" value="1"/>
</dbReference>
<evidence type="ECO:0000256" key="3">
    <source>
        <dbReference type="ARBA" id="ARBA00022597"/>
    </source>
</evidence>
<dbReference type="EMBL" id="ADKX01000030">
    <property type="protein sequence ID" value="EFW05034.1"/>
    <property type="molecule type" value="Genomic_DNA"/>
</dbReference>
<dbReference type="OrthoDB" id="1645679at2"/>
<dbReference type="STRING" id="100884.GCA_000269565_03459"/>
<evidence type="ECO:0000256" key="1">
    <source>
        <dbReference type="ARBA" id="ARBA00022448"/>
    </source>
</evidence>
<evidence type="ECO:0000256" key="5">
    <source>
        <dbReference type="ARBA" id="ARBA00022683"/>
    </source>
</evidence>
<keyword evidence="1" id="KW-0813">Transport</keyword>
<gene>
    <name evidence="9" type="ORF">HMPREF9488_01616</name>
</gene>
<protein>
    <submittedName>
        <fullName evidence="9">Protein-N(Pi)-phosphohistidine-sugar phosphotransferase</fullName>
    </submittedName>
</protein>
<reference evidence="9 10" key="1">
    <citation type="submission" date="2010-12" db="EMBL/GenBank/DDBJ databases">
        <title>The Genome Sequence of Coprobacillus sp. strain 29_1.</title>
        <authorList>
            <consortium name="The Broad Institute Genome Sequencing Platform"/>
            <person name="Earl A."/>
            <person name="Ward D."/>
            <person name="Feldgarden M."/>
            <person name="Gevers D."/>
            <person name="Daigneault M."/>
            <person name="Sibley C.D."/>
            <person name="White A."/>
            <person name="Strauss J."/>
            <person name="Allen-Vercoe E."/>
            <person name="Young S.K."/>
            <person name="Zeng Q."/>
            <person name="Gargeya S."/>
            <person name="Fitzgerald M."/>
            <person name="Haas B."/>
            <person name="Abouelleil A."/>
            <person name="Alvarado L."/>
            <person name="Arachchi H.M."/>
            <person name="Berlin A."/>
            <person name="Brown A."/>
            <person name="Chapman S.B."/>
            <person name="Chen Z."/>
            <person name="Dunbar C."/>
            <person name="Freedman E."/>
            <person name="Gearin G."/>
            <person name="Gellesch M."/>
            <person name="Goldberg J."/>
            <person name="Griggs A."/>
            <person name="Gujja S."/>
            <person name="Heilman E."/>
            <person name="Heiman D."/>
            <person name="Howarth C."/>
            <person name="Larson L."/>
            <person name="Lui A."/>
            <person name="MacDonald P.J.P."/>
            <person name="Mehta T."/>
            <person name="Montmayeur A."/>
            <person name="Murphy C."/>
            <person name="Neiman D."/>
            <person name="Pearson M."/>
            <person name="Priest M."/>
            <person name="Roberts A."/>
            <person name="Saif S."/>
            <person name="Shea T."/>
            <person name="Shenoy N."/>
            <person name="Sisk P."/>
            <person name="Stolte C."/>
            <person name="Sykes S."/>
            <person name="White J."/>
            <person name="Yandava C."/>
            <person name="Nusbaum C."/>
            <person name="Birren B."/>
        </authorList>
    </citation>
    <scope>NUCLEOTIDE SEQUENCE [LARGE SCALE GENOMIC DNA]</scope>
    <source>
        <strain evidence="9 10">29_1</strain>
    </source>
</reference>
<dbReference type="GeneID" id="78231217"/>
<keyword evidence="2" id="KW-0597">Phosphoprotein</keyword>
<accession>E7GA26</accession>
<evidence type="ECO:0000313" key="9">
    <source>
        <dbReference type="EMBL" id="EFW05034.1"/>
    </source>
</evidence>
<dbReference type="CDD" id="cd05564">
    <property type="entry name" value="PTS_IIB_chitobiose_lichenan"/>
    <property type="match status" value="1"/>
</dbReference>
<keyword evidence="6" id="KW-0418">Kinase</keyword>
<dbReference type="InterPro" id="IPR051819">
    <property type="entry name" value="PTS_sugar-specific_EIIB"/>
</dbReference>
<dbReference type="AlphaFoldDB" id="E7GA26"/>
<organism evidence="9 10">
    <name type="scientific">Coprobacillus cateniformis</name>
    <dbReference type="NCBI Taxonomy" id="100884"/>
    <lineage>
        <taxon>Bacteria</taxon>
        <taxon>Bacillati</taxon>
        <taxon>Bacillota</taxon>
        <taxon>Erysipelotrichia</taxon>
        <taxon>Erysipelotrichales</taxon>
        <taxon>Coprobacillaceae</taxon>
        <taxon>Coprobacillus</taxon>
    </lineage>
</organism>
<dbReference type="GO" id="GO:0016301">
    <property type="term" value="F:kinase activity"/>
    <property type="evidence" value="ECO:0007669"/>
    <property type="project" value="UniProtKB-KW"/>
</dbReference>
<dbReference type="InterPro" id="IPR036095">
    <property type="entry name" value="PTS_EIIB-like_sf"/>
</dbReference>
<dbReference type="PROSITE" id="PS51100">
    <property type="entry name" value="PTS_EIIB_TYPE_3"/>
    <property type="match status" value="1"/>
</dbReference>
<keyword evidence="4 9" id="KW-0808">Transferase</keyword>
<evidence type="ECO:0000256" key="4">
    <source>
        <dbReference type="ARBA" id="ARBA00022679"/>
    </source>
</evidence>
<dbReference type="SUPFAM" id="SSF52794">
    <property type="entry name" value="PTS system IIB component-like"/>
    <property type="match status" value="1"/>
</dbReference>
<feature type="domain" description="PTS EIIB type-3" evidence="8">
    <location>
        <begin position="1"/>
        <end position="101"/>
    </location>
</feature>